<dbReference type="InterPro" id="IPR036390">
    <property type="entry name" value="WH_DNA-bd_sf"/>
</dbReference>
<dbReference type="GO" id="GO:0006355">
    <property type="term" value="P:regulation of DNA-templated transcription"/>
    <property type="evidence" value="ECO:0007669"/>
    <property type="project" value="InterPro"/>
</dbReference>
<feature type="domain" description="Schlafen AlbA-2" evidence="3">
    <location>
        <begin position="42"/>
        <end position="155"/>
    </location>
</feature>
<dbReference type="InterPro" id="IPR006793">
    <property type="entry name" value="FaeA"/>
</dbReference>
<evidence type="ECO:0000313" key="5">
    <source>
        <dbReference type="Proteomes" id="UP000231451"/>
    </source>
</evidence>
<dbReference type="Proteomes" id="UP000231451">
    <property type="component" value="Unassembled WGS sequence"/>
</dbReference>
<dbReference type="Pfam" id="PF04703">
    <property type="entry name" value="FaeA"/>
    <property type="match status" value="1"/>
</dbReference>
<dbReference type="AlphaFoldDB" id="A0A2M9HF05"/>
<evidence type="ECO:0000256" key="1">
    <source>
        <dbReference type="ARBA" id="ARBA00023015"/>
    </source>
</evidence>
<protein>
    <submittedName>
        <fullName evidence="4">Transcriptional regulator</fullName>
    </submittedName>
</protein>
<gene>
    <name evidence="4" type="ORF">CSQ87_05070</name>
</gene>
<reference evidence="4 5" key="1">
    <citation type="submission" date="2017-10" db="EMBL/GenBank/DDBJ databases">
        <title>Draft genome sequences of strains TRE 1, TRE 9, TRE H and TRI 7, isolated from tamarins, belonging to four potential novel Bifidobacterium species.</title>
        <authorList>
            <person name="Mattarelli P."/>
            <person name="Modesto M."/>
            <person name="Puglisi E."/>
            <person name="Morelli L."/>
            <person name="Spezio C."/>
            <person name="Bonetti A."/>
            <person name="Sandri C."/>
        </authorList>
    </citation>
    <scope>NUCLEOTIDE SEQUENCE [LARGE SCALE GENOMIC DNA]</scope>
    <source>
        <strain evidence="5">TRI7</strain>
    </source>
</reference>
<keyword evidence="1" id="KW-0805">Transcription regulation</keyword>
<accession>A0A2M9HF05</accession>
<keyword evidence="5" id="KW-1185">Reference proteome</keyword>
<organism evidence="4 5">
    <name type="scientific">Bifidobacterium simiarum</name>
    <dbReference type="NCBI Taxonomy" id="2045441"/>
    <lineage>
        <taxon>Bacteria</taxon>
        <taxon>Bacillati</taxon>
        <taxon>Actinomycetota</taxon>
        <taxon>Actinomycetes</taxon>
        <taxon>Bifidobacteriales</taxon>
        <taxon>Bifidobacteriaceae</taxon>
        <taxon>Bifidobacterium</taxon>
    </lineage>
</organism>
<dbReference type="CDD" id="cd00090">
    <property type="entry name" value="HTH_ARSR"/>
    <property type="match status" value="1"/>
</dbReference>
<dbReference type="Gene3D" id="1.10.10.10">
    <property type="entry name" value="Winged helix-like DNA-binding domain superfamily/Winged helix DNA-binding domain"/>
    <property type="match status" value="1"/>
</dbReference>
<dbReference type="Pfam" id="PF04326">
    <property type="entry name" value="SLFN_AlbA_2"/>
    <property type="match status" value="1"/>
</dbReference>
<dbReference type="SUPFAM" id="SSF46785">
    <property type="entry name" value="Winged helix' DNA-binding domain"/>
    <property type="match status" value="1"/>
</dbReference>
<dbReference type="InterPro" id="IPR038461">
    <property type="entry name" value="Schlafen_AlbA_2_dom_sf"/>
</dbReference>
<name>A0A2M9HF05_9BIFI</name>
<comment type="caution">
    <text evidence="4">The sequence shown here is derived from an EMBL/GenBank/DDBJ whole genome shotgun (WGS) entry which is preliminary data.</text>
</comment>
<dbReference type="PANTHER" id="PTHR30595">
    <property type="entry name" value="GLPR-RELATED TRANSCRIPTIONAL REPRESSOR"/>
    <property type="match status" value="1"/>
</dbReference>
<dbReference type="InterPro" id="IPR038475">
    <property type="entry name" value="RecG_C_sf"/>
</dbReference>
<dbReference type="EMBL" id="PEBK01000004">
    <property type="protein sequence ID" value="PJM75383.1"/>
    <property type="molecule type" value="Genomic_DNA"/>
</dbReference>
<keyword evidence="2" id="KW-0804">Transcription</keyword>
<evidence type="ECO:0000256" key="2">
    <source>
        <dbReference type="ARBA" id="ARBA00023163"/>
    </source>
</evidence>
<dbReference type="InterPro" id="IPR011991">
    <property type="entry name" value="ArsR-like_HTH"/>
</dbReference>
<sequence>MFPRFFFDVQGGPMFSKVVTDDDLAVAVNTMREANTDLADYEIKDAKGGFPSSVVDSMVAFANTSGGVVILGISEKTFDSVDVDVKMLQSQLAQAARDRISPSIMADILVLHYGGRPVVVANIPELDVRQKPCYIRKDGRPNGSYLRTGDGDYKMTMYEIDRFMENQYRMARNDVAIVDEATVNDLDQMLLNGWLNIQRGGSFGGTASMSDEQLMVNRRVLAYDAQNVLRPTIAGLMALGAFPQKFFPRLNIVFSAFPTSAKGDVAAGGRRFVDSRNIDGPIPVMLLAALRAVSRNIRHGAVVKGALREDVPEYPLAAVREAVANALMHRDYSLDAQGAPVRVELYPDRLEIINPGGLFGPLTVDALGKKGSTQSRNQFLSRILEDVPYTDIDGQVGRVVENRGTGYAIIEGSLADALMDPPVPVSTLSEFRIIFGHRRMTEQEGPSYSRDNMRQAILSYLAERNSASTSELANAAGVSSKTIRDYLSGLMAENLVEGIGSKYSPKRRYRLVASE</sequence>
<dbReference type="PANTHER" id="PTHR30595:SF6">
    <property type="entry name" value="SCHLAFEN ALBA-2 DOMAIN-CONTAINING PROTEIN"/>
    <property type="match status" value="1"/>
</dbReference>
<dbReference type="Gene3D" id="3.30.565.60">
    <property type="match status" value="1"/>
</dbReference>
<dbReference type="Pfam" id="PF13749">
    <property type="entry name" value="HATPase_c_4"/>
    <property type="match status" value="1"/>
</dbReference>
<dbReference type="Gene3D" id="3.30.950.30">
    <property type="entry name" value="Schlafen, AAA domain"/>
    <property type="match status" value="1"/>
</dbReference>
<evidence type="ECO:0000313" key="4">
    <source>
        <dbReference type="EMBL" id="PJM75383.1"/>
    </source>
</evidence>
<dbReference type="InterPro" id="IPR007421">
    <property type="entry name" value="Schlafen_AlbA_2_dom"/>
</dbReference>
<evidence type="ECO:0000259" key="3">
    <source>
        <dbReference type="Pfam" id="PF04326"/>
    </source>
</evidence>
<dbReference type="InterPro" id="IPR036388">
    <property type="entry name" value="WH-like_DNA-bd_sf"/>
</dbReference>
<proteinExistence type="predicted"/>